<gene>
    <name evidence="1" type="ORF">ERUC_LOCUS24091</name>
</gene>
<keyword evidence="2" id="KW-1185">Reference proteome</keyword>
<accession>A0ABC8KMI8</accession>
<evidence type="ECO:0000313" key="1">
    <source>
        <dbReference type="EMBL" id="CAH8358335.1"/>
    </source>
</evidence>
<dbReference type="EMBL" id="CAKOAT010245154">
    <property type="protein sequence ID" value="CAH8358335.1"/>
    <property type="molecule type" value="Genomic_DNA"/>
</dbReference>
<name>A0ABC8KMI8_ERUVS</name>
<dbReference type="Gene3D" id="1.20.120.980">
    <property type="entry name" value="Serine carboxypeptidase S28, SKS domain"/>
    <property type="match status" value="1"/>
</dbReference>
<dbReference type="AlphaFoldDB" id="A0ABC8KMI8"/>
<dbReference type="InterPro" id="IPR042269">
    <property type="entry name" value="Ser_carbopepase_S28_SKS"/>
</dbReference>
<comment type="caution">
    <text evidence="1">The sequence shown here is derived from an EMBL/GenBank/DDBJ whole genome shotgun (WGS) entry which is preliminary data.</text>
</comment>
<reference evidence="1 2" key="1">
    <citation type="submission" date="2022-03" db="EMBL/GenBank/DDBJ databases">
        <authorList>
            <person name="Macdonald S."/>
            <person name="Ahmed S."/>
            <person name="Newling K."/>
        </authorList>
    </citation>
    <scope>NUCLEOTIDE SEQUENCE [LARGE SCALE GENOMIC DNA]</scope>
</reference>
<sequence>MAFQNSANSSELATMVNFATATNFMTSLPGYPCKIIDQFPRGSSNLDHAFAAASLYYNYPGSGKCFELEHPT</sequence>
<evidence type="ECO:0000313" key="2">
    <source>
        <dbReference type="Proteomes" id="UP001642260"/>
    </source>
</evidence>
<proteinExistence type="predicted"/>
<organism evidence="1 2">
    <name type="scientific">Eruca vesicaria subsp. sativa</name>
    <name type="common">Garden rocket</name>
    <name type="synonym">Eruca sativa</name>
    <dbReference type="NCBI Taxonomy" id="29727"/>
    <lineage>
        <taxon>Eukaryota</taxon>
        <taxon>Viridiplantae</taxon>
        <taxon>Streptophyta</taxon>
        <taxon>Embryophyta</taxon>
        <taxon>Tracheophyta</taxon>
        <taxon>Spermatophyta</taxon>
        <taxon>Magnoliopsida</taxon>
        <taxon>eudicotyledons</taxon>
        <taxon>Gunneridae</taxon>
        <taxon>Pentapetalae</taxon>
        <taxon>rosids</taxon>
        <taxon>malvids</taxon>
        <taxon>Brassicales</taxon>
        <taxon>Brassicaceae</taxon>
        <taxon>Brassiceae</taxon>
        <taxon>Eruca</taxon>
    </lineage>
</organism>
<dbReference type="Proteomes" id="UP001642260">
    <property type="component" value="Unassembled WGS sequence"/>
</dbReference>
<protein>
    <submittedName>
        <fullName evidence="1">Uncharacterized protein</fullName>
    </submittedName>
</protein>